<proteinExistence type="predicted"/>
<name>A0A8T0WEN2_PANVG</name>
<evidence type="ECO:0000313" key="3">
    <source>
        <dbReference type="Proteomes" id="UP000823388"/>
    </source>
</evidence>
<dbReference type="Proteomes" id="UP000823388">
    <property type="component" value="Chromosome 2K"/>
</dbReference>
<protein>
    <submittedName>
        <fullName evidence="2">Uncharacterized protein</fullName>
    </submittedName>
</protein>
<gene>
    <name evidence="2" type="ORF">PVAP13_2KG240858</name>
</gene>
<evidence type="ECO:0000256" key="1">
    <source>
        <dbReference type="SAM" id="MobiDB-lite"/>
    </source>
</evidence>
<accession>A0A8T0WEN2</accession>
<feature type="region of interest" description="Disordered" evidence="1">
    <location>
        <begin position="49"/>
        <end position="73"/>
    </location>
</feature>
<feature type="compositionally biased region" description="Low complexity" evidence="1">
    <location>
        <begin position="1"/>
        <end position="22"/>
    </location>
</feature>
<sequence>MTSRTSTLPPNPDTPNTTTRAPSHAHHSPSSHCTLFCRPVAGHLAVAHRPSTYPQNPRCEGGTPPPNPDTPLLEHARVAHTAPPTAPVAGHIAVAHRAAAAQI</sequence>
<dbReference type="EMBL" id="CM029039">
    <property type="protein sequence ID" value="KAG2641629.1"/>
    <property type="molecule type" value="Genomic_DNA"/>
</dbReference>
<comment type="caution">
    <text evidence="2">The sequence shown here is derived from an EMBL/GenBank/DDBJ whole genome shotgun (WGS) entry which is preliminary data.</text>
</comment>
<reference evidence="2" key="1">
    <citation type="submission" date="2020-05" db="EMBL/GenBank/DDBJ databases">
        <title>WGS assembly of Panicum virgatum.</title>
        <authorList>
            <person name="Lovell J.T."/>
            <person name="Jenkins J."/>
            <person name="Shu S."/>
            <person name="Juenger T.E."/>
            <person name="Schmutz J."/>
        </authorList>
    </citation>
    <scope>NUCLEOTIDE SEQUENCE</scope>
    <source>
        <strain evidence="2">AP13</strain>
    </source>
</reference>
<feature type="region of interest" description="Disordered" evidence="1">
    <location>
        <begin position="1"/>
        <end position="31"/>
    </location>
</feature>
<organism evidence="2 3">
    <name type="scientific">Panicum virgatum</name>
    <name type="common">Blackwell switchgrass</name>
    <dbReference type="NCBI Taxonomy" id="38727"/>
    <lineage>
        <taxon>Eukaryota</taxon>
        <taxon>Viridiplantae</taxon>
        <taxon>Streptophyta</taxon>
        <taxon>Embryophyta</taxon>
        <taxon>Tracheophyta</taxon>
        <taxon>Spermatophyta</taxon>
        <taxon>Magnoliopsida</taxon>
        <taxon>Liliopsida</taxon>
        <taxon>Poales</taxon>
        <taxon>Poaceae</taxon>
        <taxon>PACMAD clade</taxon>
        <taxon>Panicoideae</taxon>
        <taxon>Panicodae</taxon>
        <taxon>Paniceae</taxon>
        <taxon>Panicinae</taxon>
        <taxon>Panicum</taxon>
        <taxon>Panicum sect. Hiantes</taxon>
    </lineage>
</organism>
<dbReference type="AlphaFoldDB" id="A0A8T0WEN2"/>
<keyword evidence="3" id="KW-1185">Reference proteome</keyword>
<evidence type="ECO:0000313" key="2">
    <source>
        <dbReference type="EMBL" id="KAG2641629.1"/>
    </source>
</evidence>